<dbReference type="PANTHER" id="PTHR33164">
    <property type="entry name" value="TRANSCRIPTIONAL REGULATOR, MARR FAMILY"/>
    <property type="match status" value="1"/>
</dbReference>
<dbReference type="SUPFAM" id="SSF46785">
    <property type="entry name" value="Winged helix' DNA-binding domain"/>
    <property type="match status" value="1"/>
</dbReference>
<organism evidence="2 3">
    <name type="scientific">Shewanella khirikhana</name>
    <dbReference type="NCBI Taxonomy" id="1965282"/>
    <lineage>
        <taxon>Bacteria</taxon>
        <taxon>Pseudomonadati</taxon>
        <taxon>Pseudomonadota</taxon>
        <taxon>Gammaproteobacteria</taxon>
        <taxon>Alteromonadales</taxon>
        <taxon>Shewanellaceae</taxon>
        <taxon>Shewanella</taxon>
    </lineage>
</organism>
<evidence type="ECO:0000313" key="2">
    <source>
        <dbReference type="EMBL" id="AZQ10819.1"/>
    </source>
</evidence>
<dbReference type="InterPro" id="IPR036390">
    <property type="entry name" value="WH_DNA-bd_sf"/>
</dbReference>
<dbReference type="EMBL" id="CP020373">
    <property type="protein sequence ID" value="AZQ10819.1"/>
    <property type="molecule type" value="Genomic_DNA"/>
</dbReference>
<reference evidence="3" key="1">
    <citation type="submission" date="2017-03" db="EMBL/GenBank/DDBJ databases">
        <title>Full genome sequence of a non-lethal Shewanella isolate that potentiates virulence of Vibio parahaemolyticus causing acute hepatopancreatic necrosis disease (AHPND) in shrimp.</title>
        <authorList>
            <person name="Prachumwat A."/>
            <person name="Sritunyalucksana K."/>
        </authorList>
    </citation>
    <scope>NUCLEOTIDE SEQUENCE [LARGE SCALE GENOMIC DNA]</scope>
    <source>
        <strain evidence="3">TH2012</strain>
    </source>
</reference>
<accession>A0ABN5TTR1</accession>
<dbReference type="Pfam" id="PF12802">
    <property type="entry name" value="MarR_2"/>
    <property type="match status" value="1"/>
</dbReference>
<dbReference type="RefSeq" id="WP_126167155.1">
    <property type="nucleotide sequence ID" value="NZ_CP020373.1"/>
</dbReference>
<sequence>MQPSAEGQLFTYIVLEVFKLAGLLASEGDRLGKDQDMSSARWKVLGALARENTPMTVSQVANSMGQSRQGVQRLANELQAIGVLEFVDNPAHKKSKLLSLTPQGLEVLQALQQKQVPWAEDCARTEKLASLQVTLAQLRALSSKFQP</sequence>
<dbReference type="PROSITE" id="PS50995">
    <property type="entry name" value="HTH_MARR_2"/>
    <property type="match status" value="1"/>
</dbReference>
<evidence type="ECO:0000259" key="1">
    <source>
        <dbReference type="PROSITE" id="PS50995"/>
    </source>
</evidence>
<dbReference type="InterPro" id="IPR036388">
    <property type="entry name" value="WH-like_DNA-bd_sf"/>
</dbReference>
<dbReference type="Gene3D" id="1.10.10.10">
    <property type="entry name" value="Winged helix-like DNA-binding domain superfamily/Winged helix DNA-binding domain"/>
    <property type="match status" value="1"/>
</dbReference>
<evidence type="ECO:0000313" key="3">
    <source>
        <dbReference type="Proteomes" id="UP000278437"/>
    </source>
</evidence>
<dbReference type="Proteomes" id="UP000278437">
    <property type="component" value="Chromosome"/>
</dbReference>
<dbReference type="PANTHER" id="PTHR33164:SF43">
    <property type="entry name" value="HTH-TYPE TRANSCRIPTIONAL REPRESSOR YETL"/>
    <property type="match status" value="1"/>
</dbReference>
<proteinExistence type="predicted"/>
<keyword evidence="3" id="KW-1185">Reference proteome</keyword>
<dbReference type="SMART" id="SM00347">
    <property type="entry name" value="HTH_MARR"/>
    <property type="match status" value="1"/>
</dbReference>
<dbReference type="InterPro" id="IPR039422">
    <property type="entry name" value="MarR/SlyA-like"/>
</dbReference>
<feature type="domain" description="HTH marR-type" evidence="1">
    <location>
        <begin position="6"/>
        <end position="147"/>
    </location>
</feature>
<gene>
    <name evidence="2" type="primary">badR</name>
    <name evidence="2" type="ORF">STH12_01711</name>
</gene>
<dbReference type="InterPro" id="IPR000835">
    <property type="entry name" value="HTH_MarR-typ"/>
</dbReference>
<protein>
    <submittedName>
        <fullName evidence="2">Transcriptional activatory protein BadR</fullName>
    </submittedName>
</protein>
<name>A0ABN5TTR1_9GAMM</name>